<dbReference type="InterPro" id="IPR018561">
    <property type="entry name" value="AosR"/>
</dbReference>
<proteinExistence type="predicted"/>
<dbReference type="EMBL" id="WEGH01000003">
    <property type="protein sequence ID" value="MQY06748.1"/>
    <property type="molecule type" value="Genomic_DNA"/>
</dbReference>
<dbReference type="Proteomes" id="UP000487268">
    <property type="component" value="Unassembled WGS sequence"/>
</dbReference>
<dbReference type="OrthoDB" id="3268479at2"/>
<evidence type="ECO:0000313" key="1">
    <source>
        <dbReference type="EMBL" id="MQY06748.1"/>
    </source>
</evidence>
<dbReference type="Pfam" id="PF09438">
    <property type="entry name" value="DUF2017"/>
    <property type="match status" value="1"/>
</dbReference>
<gene>
    <name evidence="1" type="ORF">ACRB68_48440</name>
</gene>
<name>A0A7K0BZX2_9ACTN</name>
<sequence>MGTAPPSGGEAVSTVKRTRRGIVVRLSGEEASLVKALMEQLQELLGDPPDATGDLAAIGIAENAVTPEDPVLARLFPDAYREDGAAAGEFRRYTEMGLREGKREAADVVLDTLKGASDTGVETVLDQAQAQAWLKALNDVRLALGTRLDIGEDWYDEVGELDPGDPRMPMYAAYDWLTMVQESLVRALW</sequence>
<evidence type="ECO:0000313" key="2">
    <source>
        <dbReference type="Proteomes" id="UP000487268"/>
    </source>
</evidence>
<organism evidence="1 2">
    <name type="scientific">Actinomadura macrotermitis</name>
    <dbReference type="NCBI Taxonomy" id="2585200"/>
    <lineage>
        <taxon>Bacteria</taxon>
        <taxon>Bacillati</taxon>
        <taxon>Actinomycetota</taxon>
        <taxon>Actinomycetes</taxon>
        <taxon>Streptosporangiales</taxon>
        <taxon>Thermomonosporaceae</taxon>
        <taxon>Actinomadura</taxon>
    </lineage>
</organism>
<accession>A0A7K0BZX2</accession>
<evidence type="ECO:0008006" key="3">
    <source>
        <dbReference type="Google" id="ProtNLM"/>
    </source>
</evidence>
<protein>
    <recommendedName>
        <fullName evidence="3">DUF2017 domain-containing protein</fullName>
    </recommendedName>
</protein>
<dbReference type="AlphaFoldDB" id="A0A7K0BZX2"/>
<keyword evidence="2" id="KW-1185">Reference proteome</keyword>
<comment type="caution">
    <text evidence="1">The sequence shown here is derived from an EMBL/GenBank/DDBJ whole genome shotgun (WGS) entry which is preliminary data.</text>
</comment>
<reference evidence="1 2" key="1">
    <citation type="submission" date="2019-10" db="EMBL/GenBank/DDBJ databases">
        <title>Actinomadura rubteroloni sp. nov. and Actinomadura macrotermitis sp. nov., isolated from the gut of fungus growing-termite Macrotermes natalensis.</title>
        <authorList>
            <person name="Benndorf R."/>
            <person name="Martin K."/>
            <person name="Kuefner M."/>
            <person name="De Beer W."/>
            <person name="Kaster A.-K."/>
            <person name="Vollmers J."/>
            <person name="Poulsen M."/>
            <person name="Beemelmanns C."/>
        </authorList>
    </citation>
    <scope>NUCLEOTIDE SEQUENCE [LARGE SCALE GENOMIC DNA]</scope>
    <source>
        <strain evidence="1 2">RB68</strain>
    </source>
</reference>